<keyword evidence="3" id="KW-1185">Reference proteome</keyword>
<dbReference type="GO" id="GO:0016787">
    <property type="term" value="F:hydrolase activity"/>
    <property type="evidence" value="ECO:0007669"/>
    <property type="project" value="UniProtKB-KW"/>
</dbReference>
<dbReference type="PRINTS" id="PR00412">
    <property type="entry name" value="EPOXHYDRLASE"/>
</dbReference>
<dbReference type="RefSeq" id="WP_171150896.1">
    <property type="nucleotide sequence ID" value="NZ_JABENB010000001.1"/>
</dbReference>
<dbReference type="AlphaFoldDB" id="A0A849AH24"/>
<comment type="caution">
    <text evidence="2">The sequence shown here is derived from an EMBL/GenBank/DDBJ whole genome shotgun (WGS) entry which is preliminary data.</text>
</comment>
<keyword evidence="2" id="KW-0378">Hydrolase</keyword>
<gene>
    <name evidence="2" type="ORF">HJ588_00370</name>
</gene>
<organism evidence="2 3">
    <name type="scientific">Flexivirga aerilata</name>
    <dbReference type="NCBI Taxonomy" id="1656889"/>
    <lineage>
        <taxon>Bacteria</taxon>
        <taxon>Bacillati</taxon>
        <taxon>Actinomycetota</taxon>
        <taxon>Actinomycetes</taxon>
        <taxon>Micrococcales</taxon>
        <taxon>Dermacoccaceae</taxon>
        <taxon>Flexivirga</taxon>
    </lineage>
</organism>
<sequence>MTRPTVTLTDLGGGSGEPVLVLGPSLGTSVRRLWGAAVTRLSGFRVLGWDLPGHGSSPAAREPFTVGELAAAVRAEVQAALGEGAAPYSYAGDSIGGAVGLQLLVDAPDRCDRAMVFCGAAKFGTPEGWHDRAATVRAEGMAPLVASGPARWFGSAVVARPTADSRAVVQEQADVDAESYALACEALAAFDLTDRLPEIETPLLVVAGSDDVATPPDGLRALSESVAHGSYVELAGVGHLAPLEAPSESAHAILEHRRSAAGRSRRA</sequence>
<evidence type="ECO:0000313" key="3">
    <source>
        <dbReference type="Proteomes" id="UP000557772"/>
    </source>
</evidence>
<protein>
    <submittedName>
        <fullName evidence="2">Alpha/beta fold hydrolase</fullName>
    </submittedName>
</protein>
<dbReference type="Gene3D" id="3.40.50.1820">
    <property type="entry name" value="alpha/beta hydrolase"/>
    <property type="match status" value="1"/>
</dbReference>
<dbReference type="Pfam" id="PF00561">
    <property type="entry name" value="Abhydrolase_1"/>
    <property type="match status" value="1"/>
</dbReference>
<dbReference type="InterPro" id="IPR029058">
    <property type="entry name" value="AB_hydrolase_fold"/>
</dbReference>
<dbReference type="InterPro" id="IPR000639">
    <property type="entry name" value="Epox_hydrolase-like"/>
</dbReference>
<proteinExistence type="predicted"/>
<name>A0A849AH24_9MICO</name>
<reference evidence="2 3" key="1">
    <citation type="submission" date="2020-05" db="EMBL/GenBank/DDBJ databases">
        <title>Flexivirga sp. ID2601S isolated from air conditioner.</title>
        <authorList>
            <person name="Kim D.H."/>
        </authorList>
    </citation>
    <scope>NUCLEOTIDE SEQUENCE [LARGE SCALE GENOMIC DNA]</scope>
    <source>
        <strain evidence="2 3">ID2601S</strain>
    </source>
</reference>
<dbReference type="PRINTS" id="PR00111">
    <property type="entry name" value="ABHYDROLASE"/>
</dbReference>
<dbReference type="EMBL" id="JABENB010000001">
    <property type="protein sequence ID" value="NNG37730.1"/>
    <property type="molecule type" value="Genomic_DNA"/>
</dbReference>
<accession>A0A849AH24</accession>
<dbReference type="InterPro" id="IPR050266">
    <property type="entry name" value="AB_hydrolase_sf"/>
</dbReference>
<evidence type="ECO:0000313" key="2">
    <source>
        <dbReference type="EMBL" id="NNG37730.1"/>
    </source>
</evidence>
<dbReference type="InterPro" id="IPR000073">
    <property type="entry name" value="AB_hydrolase_1"/>
</dbReference>
<evidence type="ECO:0000259" key="1">
    <source>
        <dbReference type="Pfam" id="PF00561"/>
    </source>
</evidence>
<feature type="domain" description="AB hydrolase-1" evidence="1">
    <location>
        <begin position="41"/>
        <end position="246"/>
    </location>
</feature>
<dbReference type="PANTHER" id="PTHR43798">
    <property type="entry name" value="MONOACYLGLYCEROL LIPASE"/>
    <property type="match status" value="1"/>
</dbReference>
<dbReference type="Proteomes" id="UP000557772">
    <property type="component" value="Unassembled WGS sequence"/>
</dbReference>
<dbReference type="SUPFAM" id="SSF53474">
    <property type="entry name" value="alpha/beta-Hydrolases"/>
    <property type="match status" value="1"/>
</dbReference>